<dbReference type="OrthoDB" id="269318at2"/>
<dbReference type="PANTHER" id="PTHR43734:SF1">
    <property type="entry name" value="PHYTOENE DESATURASE"/>
    <property type="match status" value="1"/>
</dbReference>
<name>A0A2W0CCI0_9BACL</name>
<evidence type="ECO:0000313" key="2">
    <source>
        <dbReference type="EMBL" id="PYY27852.1"/>
    </source>
</evidence>
<dbReference type="RefSeq" id="WP_110821501.1">
    <property type="nucleotide sequence ID" value="NZ_PRLG01000021.1"/>
</dbReference>
<feature type="transmembrane region" description="Helical" evidence="1">
    <location>
        <begin position="12"/>
        <end position="29"/>
    </location>
</feature>
<keyword evidence="1" id="KW-1133">Transmembrane helix</keyword>
<sequence length="439" mass="47518">MRHNDNDFVWDTVIIGAGIAGLTASIYLARAGQKVLLLEKGENPGGRAASTDLADAQVNLGAHALNRSALPILRDIGVIPDGMAPKPPGSLVFDRENSRGMNVSLLRLLFGSHLNSREKFQLLGFYWSLNRADASSLNRVSLQEYLDTRVPSLCAQRIVLALVRLSTYCDAPDLISAGAVINQLKQSRVLYVNGGWQSLINQLTTRAQQAGVSVRSGVSVKEIHGAKPRIEIKLKDESRLISRNIISTAGPRSTLAFLNPALTAAEEALYRQLVPVYAACLDLVVTGMPNPKTTFVLGADAPWYYSNHSATASLSIHSERNVVHVMKYLPATGHSDPKRDEYELTGFLDCIQSGWSKHVVRKRLLPRMLVTHAVPTAATGGLQGRPSPQIKGRPGIYVAGDWVGSEGMLVHASLASAREAARMILANTDIYTEGAQDGT</sequence>
<accession>A0A2W0CCI0</accession>
<dbReference type="Pfam" id="PF13450">
    <property type="entry name" value="NAD_binding_8"/>
    <property type="match status" value="1"/>
</dbReference>
<dbReference type="PRINTS" id="PR00469">
    <property type="entry name" value="PNDRDTASEII"/>
</dbReference>
<evidence type="ECO:0000313" key="3">
    <source>
        <dbReference type="Proteomes" id="UP000247459"/>
    </source>
</evidence>
<dbReference type="Gene3D" id="3.90.660.50">
    <property type="match status" value="1"/>
</dbReference>
<dbReference type="InterPro" id="IPR036188">
    <property type="entry name" value="FAD/NAD-bd_sf"/>
</dbReference>
<dbReference type="EMBL" id="PRLG01000021">
    <property type="protein sequence ID" value="PYY27852.1"/>
    <property type="molecule type" value="Genomic_DNA"/>
</dbReference>
<gene>
    <name evidence="2" type="ORF">PIL02S_04525</name>
</gene>
<reference evidence="2 3" key="1">
    <citation type="submission" date="2018-01" db="EMBL/GenBank/DDBJ databases">
        <title>Genome sequence of the PGP bacterium Paenibacillus illinoisensis E3.</title>
        <authorList>
            <person name="Rolli E."/>
            <person name="Marasco R."/>
            <person name="Bessem C."/>
            <person name="Michoud G."/>
            <person name="Gaiarsa S."/>
            <person name="Borin S."/>
            <person name="Daffonchio D."/>
        </authorList>
    </citation>
    <scope>NUCLEOTIDE SEQUENCE [LARGE SCALE GENOMIC DNA]</scope>
    <source>
        <strain evidence="2 3">E3</strain>
    </source>
</reference>
<dbReference type="Proteomes" id="UP000247459">
    <property type="component" value="Unassembled WGS sequence"/>
</dbReference>
<protein>
    <submittedName>
        <fullName evidence="2">Amine oxidase</fullName>
    </submittedName>
</protein>
<keyword evidence="1" id="KW-0472">Membrane</keyword>
<dbReference type="AlphaFoldDB" id="A0A2W0CCI0"/>
<keyword evidence="1" id="KW-0812">Transmembrane</keyword>
<dbReference type="PANTHER" id="PTHR43734">
    <property type="entry name" value="PHYTOENE DESATURASE"/>
    <property type="match status" value="1"/>
</dbReference>
<dbReference type="SUPFAM" id="SSF51905">
    <property type="entry name" value="FAD/NAD(P)-binding domain"/>
    <property type="match status" value="1"/>
</dbReference>
<comment type="caution">
    <text evidence="2">The sequence shown here is derived from an EMBL/GenBank/DDBJ whole genome shotgun (WGS) entry which is preliminary data.</text>
</comment>
<evidence type="ECO:0000256" key="1">
    <source>
        <dbReference type="SAM" id="Phobius"/>
    </source>
</evidence>
<dbReference type="Gene3D" id="3.50.50.60">
    <property type="entry name" value="FAD/NAD(P)-binding domain"/>
    <property type="match status" value="1"/>
</dbReference>
<organism evidence="2 3">
    <name type="scientific">Paenibacillus illinoisensis</name>
    <dbReference type="NCBI Taxonomy" id="59845"/>
    <lineage>
        <taxon>Bacteria</taxon>
        <taxon>Bacillati</taxon>
        <taxon>Bacillota</taxon>
        <taxon>Bacilli</taxon>
        <taxon>Bacillales</taxon>
        <taxon>Paenibacillaceae</taxon>
        <taxon>Paenibacillus</taxon>
    </lineage>
</organism>
<proteinExistence type="predicted"/>